<reference evidence="1 2" key="1">
    <citation type="submission" date="2024-08" db="EMBL/GenBank/DDBJ databases">
        <authorList>
            <person name="Cucini C."/>
            <person name="Frati F."/>
        </authorList>
    </citation>
    <scope>NUCLEOTIDE SEQUENCE [LARGE SCALE GENOMIC DNA]</scope>
</reference>
<gene>
    <name evidence="1" type="ORF">ODALV1_LOCUS26258</name>
</gene>
<dbReference type="Proteomes" id="UP001642540">
    <property type="component" value="Unassembled WGS sequence"/>
</dbReference>
<comment type="caution">
    <text evidence="1">The sequence shown here is derived from an EMBL/GenBank/DDBJ whole genome shotgun (WGS) entry which is preliminary data.</text>
</comment>
<sequence>MSKPNKPYVNKKKIIWSSITPIQKYAYQVNLYNQLSQLDWNICMLSGCTEASHCETITTKSKLLISIMERTSDTVFHLRRKTGPAGKMISGWNELVKPYYDEYRRAFQIWDASGKTDPQFYDIMCDKHRKFKYALRKCINSREKRAQDNLAMSYQGKDFVKFWKHVKQHDSCAQRLPDTVDGVKGDTNISEHWAGIYRDLFNAKQRTTEEGKASTEMQSQRLLVKYA</sequence>
<proteinExistence type="predicted"/>
<name>A0ABP1RUX1_9HEXA</name>
<evidence type="ECO:0000313" key="2">
    <source>
        <dbReference type="Proteomes" id="UP001642540"/>
    </source>
</evidence>
<organism evidence="1 2">
    <name type="scientific">Orchesella dallaii</name>
    <dbReference type="NCBI Taxonomy" id="48710"/>
    <lineage>
        <taxon>Eukaryota</taxon>
        <taxon>Metazoa</taxon>
        <taxon>Ecdysozoa</taxon>
        <taxon>Arthropoda</taxon>
        <taxon>Hexapoda</taxon>
        <taxon>Collembola</taxon>
        <taxon>Entomobryomorpha</taxon>
        <taxon>Entomobryoidea</taxon>
        <taxon>Orchesellidae</taxon>
        <taxon>Orchesellinae</taxon>
        <taxon>Orchesella</taxon>
    </lineage>
</organism>
<evidence type="ECO:0000313" key="1">
    <source>
        <dbReference type="EMBL" id="CAL8136039.1"/>
    </source>
</evidence>
<accession>A0ABP1RUX1</accession>
<dbReference type="EMBL" id="CAXLJM020000110">
    <property type="protein sequence ID" value="CAL8136039.1"/>
    <property type="molecule type" value="Genomic_DNA"/>
</dbReference>
<keyword evidence="2" id="KW-1185">Reference proteome</keyword>
<protein>
    <submittedName>
        <fullName evidence="1">Uncharacterized protein</fullName>
    </submittedName>
</protein>